<organism evidence="3 4">
    <name type="scientific">Butyricicoccus porcorum</name>
    <dbReference type="NCBI Taxonomy" id="1945634"/>
    <lineage>
        <taxon>Bacteria</taxon>
        <taxon>Bacillati</taxon>
        <taxon>Bacillota</taxon>
        <taxon>Clostridia</taxon>
        <taxon>Eubacteriales</taxon>
        <taxon>Butyricicoccaceae</taxon>
        <taxon>Butyricicoccus</taxon>
    </lineage>
</organism>
<accession>A0A252F4S3</accession>
<keyword evidence="1 2" id="KW-0963">Cytoplasm</keyword>
<dbReference type="OrthoDB" id="9783842at2"/>
<reference evidence="3 4" key="1">
    <citation type="submission" date="2017-05" db="EMBL/GenBank/DDBJ databases">
        <title>Butyricicoccus porcorum sp. nov. a butyrate-producing bacterium from the swine intestinal tract.</title>
        <authorList>
            <person name="Trachsel J."/>
            <person name="Humphrey S."/>
            <person name="Allen H.K."/>
        </authorList>
    </citation>
    <scope>NUCLEOTIDE SEQUENCE [LARGE SCALE GENOMIC DNA]</scope>
    <source>
        <strain evidence="3">BB10</strain>
    </source>
</reference>
<comment type="similarity">
    <text evidence="2">Belongs to the gluconeogenesis factor family.</text>
</comment>
<evidence type="ECO:0000313" key="3">
    <source>
        <dbReference type="EMBL" id="OUM20794.1"/>
    </source>
</evidence>
<dbReference type="InterPro" id="IPR010119">
    <property type="entry name" value="Gluconeogen_factor"/>
</dbReference>
<protein>
    <recommendedName>
        <fullName evidence="2">Putative gluconeogenesis factor</fullName>
    </recommendedName>
</protein>
<evidence type="ECO:0000313" key="4">
    <source>
        <dbReference type="Proteomes" id="UP000194903"/>
    </source>
</evidence>
<dbReference type="HAMAP" id="MF_00973">
    <property type="entry name" value="Gluconeogen_factor"/>
    <property type="match status" value="1"/>
</dbReference>
<comment type="subcellular location">
    <subcellularLocation>
        <location evidence="2">Cytoplasm</location>
    </subcellularLocation>
</comment>
<dbReference type="GO" id="GO:0008360">
    <property type="term" value="P:regulation of cell shape"/>
    <property type="evidence" value="ECO:0007669"/>
    <property type="project" value="UniProtKB-UniRule"/>
</dbReference>
<dbReference type="EMBL" id="NHOC01000005">
    <property type="protein sequence ID" value="OUM20794.1"/>
    <property type="molecule type" value="Genomic_DNA"/>
</dbReference>
<dbReference type="PANTHER" id="PTHR30135">
    <property type="entry name" value="UNCHARACTERIZED PROTEIN YVCK-RELATED"/>
    <property type="match status" value="1"/>
</dbReference>
<sequence length="365" mass="39345">MRTARRLGLRKRQNRQSIQSARSLGPRIVVIGGGTGLSTMLRGLKTYTENITAIVSVSDDGGGSGMLREDLGMLPPGDIRNCITALANTEPTMMELMNYRFPEGVNKGQSFGNLFLAALNGISGSFEEAVTRMNEVLAVTGKVLPVTNANVNLVADFENGASVVGESKIAAKKKQQNCRIKKVRLEPENASALPHALDAILSADLILLGPGSLYTSIIPNLLVDGIVDALKRAKAPKVYVLNIMTQDGETEEYTAFDHLDALLQHSAEGMVDACIYNTAPVPDTIQVRYKTEDAEPVVMDMERFRAAGVEMYGYPLIASGSRFARHDPALLAQAVIHTFGQCCGAREGVYGAYDLLAQETEPGKI</sequence>
<evidence type="ECO:0000256" key="2">
    <source>
        <dbReference type="HAMAP-Rule" id="MF_00973"/>
    </source>
</evidence>
<dbReference type="PANTHER" id="PTHR30135:SF3">
    <property type="entry name" value="GLUCONEOGENESIS FACTOR-RELATED"/>
    <property type="match status" value="1"/>
</dbReference>
<dbReference type="Gene3D" id="3.40.50.10680">
    <property type="entry name" value="CofD-like domains"/>
    <property type="match status" value="1"/>
</dbReference>
<dbReference type="AlphaFoldDB" id="A0A252F4S3"/>
<comment type="function">
    <text evidence="2">Required for morphogenesis under gluconeogenic growth conditions.</text>
</comment>
<dbReference type="InterPro" id="IPR002882">
    <property type="entry name" value="CofD"/>
</dbReference>
<proteinExistence type="inferred from homology"/>
<dbReference type="InterPro" id="IPR038136">
    <property type="entry name" value="CofD-like_dom_sf"/>
</dbReference>
<dbReference type="Pfam" id="PF01933">
    <property type="entry name" value="CofD"/>
    <property type="match status" value="1"/>
</dbReference>
<dbReference type="GO" id="GO:0043743">
    <property type="term" value="F:LPPG:FO 2-phospho-L-lactate transferase activity"/>
    <property type="evidence" value="ECO:0007669"/>
    <property type="project" value="InterPro"/>
</dbReference>
<keyword evidence="4" id="KW-1185">Reference proteome</keyword>
<dbReference type="Proteomes" id="UP000194903">
    <property type="component" value="Unassembled WGS sequence"/>
</dbReference>
<dbReference type="CDD" id="cd07187">
    <property type="entry name" value="YvcK_like"/>
    <property type="match status" value="1"/>
</dbReference>
<dbReference type="GO" id="GO:0005737">
    <property type="term" value="C:cytoplasm"/>
    <property type="evidence" value="ECO:0007669"/>
    <property type="project" value="UniProtKB-SubCell"/>
</dbReference>
<gene>
    <name evidence="3" type="ORF">CBW42_05850</name>
</gene>
<dbReference type="NCBIfam" id="TIGR01826">
    <property type="entry name" value="CofD_related"/>
    <property type="match status" value="1"/>
</dbReference>
<comment type="caution">
    <text evidence="3">The sequence shown here is derived from an EMBL/GenBank/DDBJ whole genome shotgun (WGS) entry which is preliminary data.</text>
</comment>
<evidence type="ECO:0000256" key="1">
    <source>
        <dbReference type="ARBA" id="ARBA00022490"/>
    </source>
</evidence>
<name>A0A252F4S3_9FIRM</name>
<dbReference type="SUPFAM" id="SSF142338">
    <property type="entry name" value="CofD-like"/>
    <property type="match status" value="1"/>
</dbReference>